<dbReference type="Pfam" id="PF13531">
    <property type="entry name" value="SBP_bac_11"/>
    <property type="match status" value="1"/>
</dbReference>
<dbReference type="GO" id="GO:1901359">
    <property type="term" value="F:tungstate binding"/>
    <property type="evidence" value="ECO:0007669"/>
    <property type="project" value="UniProtKB-ARBA"/>
</dbReference>
<comment type="subunit">
    <text evidence="5">The complex is composed of two ATP-binding proteins (ModC), two transmembrane proteins (ModB) and a solute-binding protein (ModA).</text>
</comment>
<keyword evidence="3 6" id="KW-0479">Metal-binding</keyword>
<feature type="signal peptide" evidence="7">
    <location>
        <begin position="1"/>
        <end position="26"/>
    </location>
</feature>
<dbReference type="Proteomes" id="UP001177769">
    <property type="component" value="Chromosome"/>
</dbReference>
<dbReference type="FunFam" id="3.40.190.10:FF:000035">
    <property type="entry name" value="Molybdate ABC transporter substrate-binding protein"/>
    <property type="match status" value="1"/>
</dbReference>
<dbReference type="PIRSF" id="PIRSF004846">
    <property type="entry name" value="ModA"/>
    <property type="match status" value="1"/>
</dbReference>
<dbReference type="PANTHER" id="PTHR30632">
    <property type="entry name" value="MOLYBDATE-BINDING PERIPLASMIC PROTEIN"/>
    <property type="match status" value="1"/>
</dbReference>
<keyword evidence="9" id="KW-1185">Reference proteome</keyword>
<dbReference type="NCBIfam" id="TIGR01256">
    <property type="entry name" value="modA"/>
    <property type="match status" value="1"/>
</dbReference>
<evidence type="ECO:0000256" key="3">
    <source>
        <dbReference type="ARBA" id="ARBA00022723"/>
    </source>
</evidence>
<dbReference type="Gene3D" id="3.40.190.10">
    <property type="entry name" value="Periplasmic binding protein-like II"/>
    <property type="match status" value="2"/>
</dbReference>
<keyword evidence="4 7" id="KW-0732">Signal</keyword>
<sequence>MPKHPTAALLLSLLTLLGLGGPAAQAADLTVSAASSLSNAFRELAPAFEAKHPGTRLLLNFAASDALLAQIAKGAPVDVFAAADQESMDRAEAQGLLAKGSRRNFAANRLVLVTPAQGGLALAALADLRQPAVRRIALGKPEGVPAGRYARAALQAAQLWEALEPKAVYAQNVRQALDYVARGEVEAGLVYASDALAQKDKVQARFSVATATPISYPAAGIAGSANAEAAGQFLAYLLSPAAQAVLARHGFLAP</sequence>
<gene>
    <name evidence="8" type="primary">modA</name>
    <name evidence="8" type="ORF">PFX98_00035</name>
</gene>
<feature type="binding site" evidence="6">
    <location>
        <position position="173"/>
    </location>
    <ligand>
        <name>molybdate</name>
        <dbReference type="ChEBI" id="CHEBI:36264"/>
    </ligand>
</feature>
<comment type="similarity">
    <text evidence="1">Belongs to the bacterial solute-binding protein ModA family.</text>
</comment>
<feature type="chain" id="PRO_5041745029" evidence="7">
    <location>
        <begin position="27"/>
        <end position="254"/>
    </location>
</feature>
<evidence type="ECO:0000313" key="9">
    <source>
        <dbReference type="Proteomes" id="UP001177769"/>
    </source>
</evidence>
<dbReference type="PANTHER" id="PTHR30632:SF0">
    <property type="entry name" value="SULFATE-BINDING PROTEIN"/>
    <property type="match status" value="1"/>
</dbReference>
<feature type="binding site" evidence="6">
    <location>
        <position position="191"/>
    </location>
    <ligand>
        <name>molybdate</name>
        <dbReference type="ChEBI" id="CHEBI:36264"/>
    </ligand>
</feature>
<dbReference type="EMBL" id="CP116346">
    <property type="protein sequence ID" value="WIT12025.1"/>
    <property type="molecule type" value="Genomic_DNA"/>
</dbReference>
<evidence type="ECO:0000313" key="8">
    <source>
        <dbReference type="EMBL" id="WIT12025.1"/>
    </source>
</evidence>
<feature type="binding site" evidence="6">
    <location>
        <position position="146"/>
    </location>
    <ligand>
        <name>molybdate</name>
        <dbReference type="ChEBI" id="CHEBI:36264"/>
    </ligand>
</feature>
<evidence type="ECO:0000256" key="2">
    <source>
        <dbReference type="ARBA" id="ARBA00022505"/>
    </source>
</evidence>
<evidence type="ECO:0000256" key="6">
    <source>
        <dbReference type="PIRSR" id="PIRSR004846-1"/>
    </source>
</evidence>
<evidence type="ECO:0000256" key="4">
    <source>
        <dbReference type="ARBA" id="ARBA00022729"/>
    </source>
</evidence>
<protein>
    <submittedName>
        <fullName evidence="8">Molybdate ABC transporter substrate-binding protein</fullName>
    </submittedName>
</protein>
<reference evidence="8" key="1">
    <citation type="submission" date="2023-01" db="EMBL/GenBank/DDBJ databases">
        <title>Whole genome sequence of Paucibacter sp. S2-9 isolated from pond sediment.</title>
        <authorList>
            <person name="Jung J.Y."/>
        </authorList>
    </citation>
    <scope>NUCLEOTIDE SEQUENCE</scope>
    <source>
        <strain evidence="8">S2-9</strain>
    </source>
</reference>
<dbReference type="InterPro" id="IPR050682">
    <property type="entry name" value="ModA/WtpA"/>
</dbReference>
<feature type="binding site" evidence="6">
    <location>
        <position position="36"/>
    </location>
    <ligand>
        <name>molybdate</name>
        <dbReference type="ChEBI" id="CHEBI:36264"/>
    </ligand>
</feature>
<dbReference type="GO" id="GO:0030973">
    <property type="term" value="F:molybdate ion binding"/>
    <property type="evidence" value="ECO:0007669"/>
    <property type="project" value="TreeGrafter"/>
</dbReference>
<evidence type="ECO:0000256" key="1">
    <source>
        <dbReference type="ARBA" id="ARBA00009175"/>
    </source>
</evidence>
<dbReference type="KEGG" id="pais:PFX98_00035"/>
<accession>A0AA95ND49</accession>
<keyword evidence="2 6" id="KW-0500">Molybdenum</keyword>
<dbReference type="InterPro" id="IPR005950">
    <property type="entry name" value="ModA"/>
</dbReference>
<dbReference type="AlphaFoldDB" id="A0AA95ND49"/>
<dbReference type="GO" id="GO:0046872">
    <property type="term" value="F:metal ion binding"/>
    <property type="evidence" value="ECO:0007669"/>
    <property type="project" value="UniProtKB-KW"/>
</dbReference>
<dbReference type="SUPFAM" id="SSF53850">
    <property type="entry name" value="Periplasmic binding protein-like II"/>
    <property type="match status" value="1"/>
</dbReference>
<dbReference type="RefSeq" id="WP_285233114.1">
    <property type="nucleotide sequence ID" value="NZ_CP116346.1"/>
</dbReference>
<feature type="binding site" evidence="6">
    <location>
        <position position="64"/>
    </location>
    <ligand>
        <name>molybdate</name>
        <dbReference type="ChEBI" id="CHEBI:36264"/>
    </ligand>
</feature>
<evidence type="ECO:0000256" key="5">
    <source>
        <dbReference type="ARBA" id="ARBA00062515"/>
    </source>
</evidence>
<name>A0AA95ND49_9BURK</name>
<evidence type="ECO:0000256" key="7">
    <source>
        <dbReference type="SAM" id="SignalP"/>
    </source>
</evidence>
<organism evidence="8 9">
    <name type="scientific">Paucibacter sediminis</name>
    <dbReference type="NCBI Taxonomy" id="3019553"/>
    <lineage>
        <taxon>Bacteria</taxon>
        <taxon>Pseudomonadati</taxon>
        <taxon>Pseudomonadota</taxon>
        <taxon>Betaproteobacteria</taxon>
        <taxon>Burkholderiales</taxon>
        <taxon>Sphaerotilaceae</taxon>
        <taxon>Roseateles</taxon>
    </lineage>
</organism>
<proteinExistence type="inferred from homology"/>
<dbReference type="GO" id="GO:0015689">
    <property type="term" value="P:molybdate ion transport"/>
    <property type="evidence" value="ECO:0007669"/>
    <property type="project" value="InterPro"/>
</dbReference>